<dbReference type="Pfam" id="PF12006">
    <property type="entry name" value="DUF3500"/>
    <property type="match status" value="1"/>
</dbReference>
<feature type="compositionally biased region" description="Polar residues" evidence="1">
    <location>
        <begin position="366"/>
        <end position="376"/>
    </location>
</feature>
<evidence type="ECO:0008006" key="4">
    <source>
        <dbReference type="Google" id="ProtNLM"/>
    </source>
</evidence>
<dbReference type="AlphaFoldDB" id="A0A917EZW1"/>
<proteinExistence type="predicted"/>
<name>A0A917EZW1_9MICO</name>
<dbReference type="EMBL" id="BMGP01000004">
    <property type="protein sequence ID" value="GGF30752.1"/>
    <property type="molecule type" value="Genomic_DNA"/>
</dbReference>
<comment type="caution">
    <text evidence="2">The sequence shown here is derived from an EMBL/GenBank/DDBJ whole genome shotgun (WGS) entry which is preliminary data.</text>
</comment>
<dbReference type="PANTHER" id="PTHR37489">
    <property type="entry name" value="DUF3500 DOMAIN-CONTAINING PROTEIN"/>
    <property type="match status" value="1"/>
</dbReference>
<evidence type="ECO:0000313" key="2">
    <source>
        <dbReference type="EMBL" id="GGF30752.1"/>
    </source>
</evidence>
<dbReference type="RefSeq" id="WP_203586000.1">
    <property type="nucleotide sequence ID" value="NZ_BMGP01000004.1"/>
</dbReference>
<dbReference type="Proteomes" id="UP000598775">
    <property type="component" value="Unassembled WGS sequence"/>
</dbReference>
<evidence type="ECO:0000256" key="1">
    <source>
        <dbReference type="SAM" id="MobiDB-lite"/>
    </source>
</evidence>
<accession>A0A917EZW1</accession>
<dbReference type="PANTHER" id="PTHR37489:SF1">
    <property type="entry name" value="DUF3500 DOMAIN-CONTAINING PROTEIN"/>
    <property type="match status" value="1"/>
</dbReference>
<protein>
    <recommendedName>
        <fullName evidence="4">DUF3500 domain-containing protein</fullName>
    </recommendedName>
</protein>
<evidence type="ECO:0000313" key="3">
    <source>
        <dbReference type="Proteomes" id="UP000598775"/>
    </source>
</evidence>
<organism evidence="2 3">
    <name type="scientific">Subtercola lobariae</name>
    <dbReference type="NCBI Taxonomy" id="1588641"/>
    <lineage>
        <taxon>Bacteria</taxon>
        <taxon>Bacillati</taxon>
        <taxon>Actinomycetota</taxon>
        <taxon>Actinomycetes</taxon>
        <taxon>Micrococcales</taxon>
        <taxon>Microbacteriaceae</taxon>
        <taxon>Subtercola</taxon>
    </lineage>
</organism>
<reference evidence="2 3" key="1">
    <citation type="journal article" date="2014" name="Int. J. Syst. Evol. Microbiol.">
        <title>Complete genome sequence of Corynebacterium casei LMG S-19264T (=DSM 44701T), isolated from a smear-ripened cheese.</title>
        <authorList>
            <consortium name="US DOE Joint Genome Institute (JGI-PGF)"/>
            <person name="Walter F."/>
            <person name="Albersmeier A."/>
            <person name="Kalinowski J."/>
            <person name="Ruckert C."/>
        </authorList>
    </citation>
    <scope>NUCLEOTIDE SEQUENCE [LARGE SCALE GENOMIC DNA]</scope>
    <source>
        <strain evidence="2 3">CGMCC 1.12976</strain>
    </source>
</reference>
<keyword evidence="3" id="KW-1185">Reference proteome</keyword>
<gene>
    <name evidence="2" type="ORF">GCM10011399_24990</name>
</gene>
<sequence>MTQDSQSTVGQTHEDVQTIQKLLVGVIGLIDTFSAEQRAAAVFAFDDPRRLDWDIIPKPDRIGVSMHNLDRHQKVVVLELVRLAVSHEVFTKILAIMQLEHVLRAREADFLGVGAPLWRTSDSYFFSIFGRPGFEDTWSLRFLGHHVCLNITIVNQRWISTSPSALGQQPMIGAGVLNPMAEDEGLGFELLDLLTAEQREVAVIHDVAPADFVSRQVPHIGALEYPDHYDLGMPQYQITTEDRKALALVKAEPSGIAGDQLDETQQAVLTRLIDTYLARFPDALAAEYRAALDADGPAETHFAWAGGFVRGVPHYFRVQTRSLLIEMVNAVDSGNHLHSVIRDFEHDFAYDSLQKHEAHIAEHGTHLSSRTTSSEGTELKANDWSW</sequence>
<dbReference type="InterPro" id="IPR021889">
    <property type="entry name" value="DUF3500"/>
</dbReference>
<feature type="region of interest" description="Disordered" evidence="1">
    <location>
        <begin position="364"/>
        <end position="386"/>
    </location>
</feature>
<feature type="compositionally biased region" description="Basic and acidic residues" evidence="1">
    <location>
        <begin position="377"/>
        <end position="386"/>
    </location>
</feature>